<dbReference type="SMART" id="SM00408">
    <property type="entry name" value="IGc2"/>
    <property type="match status" value="1"/>
</dbReference>
<dbReference type="InterPro" id="IPR003599">
    <property type="entry name" value="Ig_sub"/>
</dbReference>
<reference evidence="4 5" key="1">
    <citation type="submission" date="2020-03" db="EMBL/GenBank/DDBJ databases">
        <title>Dissostichus mawsoni Genome sequencing and assembly.</title>
        <authorList>
            <person name="Park H."/>
        </authorList>
    </citation>
    <scope>NUCLEOTIDE SEQUENCE [LARGE SCALE GENOMIC DNA]</scope>
    <source>
        <strain evidence="4">DM0001</strain>
        <tissue evidence="4">Muscle</tissue>
    </source>
</reference>
<evidence type="ECO:0000256" key="1">
    <source>
        <dbReference type="ARBA" id="ARBA00023180"/>
    </source>
</evidence>
<dbReference type="Pfam" id="PF13843">
    <property type="entry name" value="DDE_Tnp_1_7"/>
    <property type="match status" value="1"/>
</dbReference>
<dbReference type="OrthoDB" id="6159398at2759"/>
<protein>
    <recommendedName>
        <fullName evidence="3">Ig-like domain-containing protein</fullName>
    </recommendedName>
</protein>
<keyword evidence="1" id="KW-0325">Glycoprotein</keyword>
<keyword evidence="5" id="KW-1185">Reference proteome</keyword>
<dbReference type="PANTHER" id="PTHR46599">
    <property type="entry name" value="PIGGYBAC TRANSPOSABLE ELEMENT-DERIVED PROTEIN 4"/>
    <property type="match status" value="1"/>
</dbReference>
<feature type="domain" description="Ig-like" evidence="3">
    <location>
        <begin position="190"/>
        <end position="279"/>
    </location>
</feature>
<dbReference type="Pfam" id="PF13927">
    <property type="entry name" value="Ig_3"/>
    <property type="match status" value="1"/>
</dbReference>
<comment type="similarity">
    <text evidence="2">Belongs to the immunoglobulin superfamily. IgLON family.</text>
</comment>
<evidence type="ECO:0000313" key="4">
    <source>
        <dbReference type="EMBL" id="KAF3841536.1"/>
    </source>
</evidence>
<dbReference type="InterPro" id="IPR029526">
    <property type="entry name" value="PGBD"/>
</dbReference>
<organism evidence="4 5">
    <name type="scientific">Dissostichus mawsoni</name>
    <name type="common">Antarctic cod</name>
    <dbReference type="NCBI Taxonomy" id="36200"/>
    <lineage>
        <taxon>Eukaryota</taxon>
        <taxon>Metazoa</taxon>
        <taxon>Chordata</taxon>
        <taxon>Craniata</taxon>
        <taxon>Vertebrata</taxon>
        <taxon>Euteleostomi</taxon>
        <taxon>Actinopterygii</taxon>
        <taxon>Neopterygii</taxon>
        <taxon>Teleostei</taxon>
        <taxon>Neoteleostei</taxon>
        <taxon>Acanthomorphata</taxon>
        <taxon>Eupercaria</taxon>
        <taxon>Perciformes</taxon>
        <taxon>Notothenioidei</taxon>
        <taxon>Nototheniidae</taxon>
        <taxon>Dissostichus</taxon>
    </lineage>
</organism>
<name>A0A7J5XWP6_DISMA</name>
<dbReference type="InterPro" id="IPR013783">
    <property type="entry name" value="Ig-like_fold"/>
</dbReference>
<sequence length="312" mass="34824">MGGVDVSDALIGYYSVRHKTMKWYKTFFYHFMDIAVVNSFLLYKELYKRRGDPARAKPLTQKSFREQLAKEMVEFSGVPAAAPPRPPTPPPSLTCVPVYYGEDATTVRRYCRKCSDAGNRRVKTPVYCRKCTHTFVTEGEHLELTAVTKELSGSYECIASNDISSPDKKEFAKINKKCGFILYMTPTSNPPFISKARSTGTAVGQKGVLQCEASAVPRADFEWYKEDSRRVFLLNSESIENQGKQSMLVFFNVSEEDYGNYTCVAVNNMGITNASIILYGPGAMHDVNGAAALPRASVCLLLTVAPLYLLRF</sequence>
<dbReference type="SMART" id="SM00409">
    <property type="entry name" value="IG"/>
    <property type="match status" value="2"/>
</dbReference>
<dbReference type="InterPro" id="IPR036179">
    <property type="entry name" value="Ig-like_dom_sf"/>
</dbReference>
<dbReference type="PANTHER" id="PTHR46599:SF3">
    <property type="entry name" value="PIGGYBAC TRANSPOSABLE ELEMENT-DERIVED PROTEIN 4"/>
    <property type="match status" value="1"/>
</dbReference>
<dbReference type="Proteomes" id="UP000518266">
    <property type="component" value="Unassembled WGS sequence"/>
</dbReference>
<proteinExistence type="inferred from homology"/>
<dbReference type="AlphaFoldDB" id="A0A7J5XWP6"/>
<evidence type="ECO:0000313" key="5">
    <source>
        <dbReference type="Proteomes" id="UP000518266"/>
    </source>
</evidence>
<dbReference type="EMBL" id="JAAKFY010000020">
    <property type="protein sequence ID" value="KAF3841536.1"/>
    <property type="molecule type" value="Genomic_DNA"/>
</dbReference>
<dbReference type="CDD" id="cd00096">
    <property type="entry name" value="Ig"/>
    <property type="match status" value="1"/>
</dbReference>
<dbReference type="Gene3D" id="2.60.40.10">
    <property type="entry name" value="Immunoglobulins"/>
    <property type="match status" value="1"/>
</dbReference>
<dbReference type="PROSITE" id="PS50835">
    <property type="entry name" value="IG_LIKE"/>
    <property type="match status" value="1"/>
</dbReference>
<dbReference type="InterPro" id="IPR007110">
    <property type="entry name" value="Ig-like_dom"/>
</dbReference>
<gene>
    <name evidence="4" type="ORF">F7725_007398</name>
</gene>
<dbReference type="FunFam" id="2.60.40.10:FF:000305">
    <property type="entry name" value="neurotrimin isoform X2"/>
    <property type="match status" value="1"/>
</dbReference>
<dbReference type="SUPFAM" id="SSF48726">
    <property type="entry name" value="Immunoglobulin"/>
    <property type="match status" value="1"/>
</dbReference>
<evidence type="ECO:0000256" key="2">
    <source>
        <dbReference type="ARBA" id="ARBA00037995"/>
    </source>
</evidence>
<comment type="caution">
    <text evidence="4">The sequence shown here is derived from an EMBL/GenBank/DDBJ whole genome shotgun (WGS) entry which is preliminary data.</text>
</comment>
<evidence type="ECO:0000259" key="3">
    <source>
        <dbReference type="PROSITE" id="PS50835"/>
    </source>
</evidence>
<dbReference type="InterPro" id="IPR003598">
    <property type="entry name" value="Ig_sub2"/>
</dbReference>
<accession>A0A7J5XWP6</accession>